<name>A0A4Z0ALC1_9PSED</name>
<evidence type="ECO:0000313" key="1">
    <source>
        <dbReference type="EMBL" id="TFY87210.1"/>
    </source>
</evidence>
<protein>
    <submittedName>
        <fullName evidence="1">Uncharacterized protein</fullName>
    </submittedName>
</protein>
<dbReference type="Proteomes" id="UP000297391">
    <property type="component" value="Unassembled WGS sequence"/>
</dbReference>
<dbReference type="EMBL" id="QUZU01000026">
    <property type="protein sequence ID" value="TFY87210.1"/>
    <property type="molecule type" value="Genomic_DNA"/>
</dbReference>
<reference evidence="1 2" key="1">
    <citation type="journal article" date="2019" name="Syst. Appl. Microbiol.">
        <title>New species of pathogenic Pseudomonas isolated from citrus in Tunisia: Proposal of Pseudomonas kairouanensis sp. nov. and Pseudomonas nabeulensis sp. nov.</title>
        <authorList>
            <person name="Oueslati M."/>
            <person name="Mulet M."/>
            <person name="Gomila M."/>
            <person name="Berge O."/>
            <person name="Hajlaoui M.R."/>
            <person name="Lalucat J."/>
            <person name="Sadfi-Zouaoui N."/>
            <person name="Garcia-Valdes E."/>
        </authorList>
    </citation>
    <scope>NUCLEOTIDE SEQUENCE [LARGE SCALE GENOMIC DNA]</scope>
    <source>
        <strain evidence="1 2">KC12</strain>
    </source>
</reference>
<gene>
    <name evidence="1" type="ORF">DYL59_19740</name>
</gene>
<proteinExistence type="predicted"/>
<organism evidence="1 2">
    <name type="scientific">Pseudomonas kairouanensis</name>
    <dbReference type="NCBI Taxonomy" id="2293832"/>
    <lineage>
        <taxon>Bacteria</taxon>
        <taxon>Pseudomonadati</taxon>
        <taxon>Pseudomonadota</taxon>
        <taxon>Gammaproteobacteria</taxon>
        <taxon>Pseudomonadales</taxon>
        <taxon>Pseudomonadaceae</taxon>
        <taxon>Pseudomonas</taxon>
    </lineage>
</organism>
<comment type="caution">
    <text evidence="1">The sequence shown here is derived from an EMBL/GenBank/DDBJ whole genome shotgun (WGS) entry which is preliminary data.</text>
</comment>
<accession>A0A4Z0ALC1</accession>
<sequence length="61" mass="6507">MQGQKGYVNGYVVIIFSHYINCSGAGRMRENVTQASFFGAAGRSKKLADSTQYPCGSGLAI</sequence>
<evidence type="ECO:0000313" key="2">
    <source>
        <dbReference type="Proteomes" id="UP000297391"/>
    </source>
</evidence>
<dbReference type="AlphaFoldDB" id="A0A4Z0ALC1"/>
<keyword evidence="2" id="KW-1185">Reference proteome</keyword>